<dbReference type="CDD" id="cd22363">
    <property type="entry name" value="tRNA-intron_lyase_C"/>
    <property type="match status" value="1"/>
</dbReference>
<dbReference type="EC" id="4.6.1.16" evidence="3"/>
<dbReference type="InterPro" id="IPR036167">
    <property type="entry name" value="tRNA_intron_Endo_cat-like_sf"/>
</dbReference>
<dbReference type="InterPro" id="IPR006676">
    <property type="entry name" value="tRNA_splic"/>
</dbReference>
<dbReference type="PANTHER" id="PTHR21227">
    <property type="entry name" value="TRNA-SPLICING ENDONUCLEASE SUBUNIT SEN2"/>
    <property type="match status" value="1"/>
</dbReference>
<dbReference type="Gene3D" id="3.40.1350.150">
    <property type="match status" value="1"/>
</dbReference>
<dbReference type="Pfam" id="PF01974">
    <property type="entry name" value="tRNA_int_endo"/>
    <property type="match status" value="1"/>
</dbReference>
<dbReference type="AlphaFoldDB" id="A0A497ES69"/>
<dbReference type="NCBIfam" id="TIGR00324">
    <property type="entry name" value="endA"/>
    <property type="match status" value="1"/>
</dbReference>
<protein>
    <submittedName>
        <fullName evidence="3">tRNA-intron lyase</fullName>
        <ecNumber evidence="3">4.6.1.16</ecNumber>
    </submittedName>
</protein>
<dbReference type="EMBL" id="QMQY01000069">
    <property type="protein sequence ID" value="RLE50203.1"/>
    <property type="molecule type" value="Genomic_DNA"/>
</dbReference>
<feature type="domain" description="tRNA intron endonuclease N-terminal" evidence="2">
    <location>
        <begin position="7"/>
        <end position="70"/>
    </location>
</feature>
<comment type="caution">
    <text evidence="3">The sequence shown here is derived from an EMBL/GenBank/DDBJ whole genome shotgun (WGS) entry which is preliminary data.</text>
</comment>
<dbReference type="InterPro" id="IPR016442">
    <property type="entry name" value="tRNA_splic_arch_short"/>
</dbReference>
<dbReference type="GO" id="GO:0005737">
    <property type="term" value="C:cytoplasm"/>
    <property type="evidence" value="ECO:0007669"/>
    <property type="project" value="TreeGrafter"/>
</dbReference>
<dbReference type="PIRSF" id="PIRSF005285">
    <property type="entry name" value="tRNA_splic_archaea"/>
    <property type="match status" value="1"/>
</dbReference>
<keyword evidence="3" id="KW-0456">Lyase</keyword>
<feature type="domain" description="tRNA intron endonuclease catalytic" evidence="1">
    <location>
        <begin position="81"/>
        <end position="167"/>
    </location>
</feature>
<organism evidence="3 4">
    <name type="scientific">Thermoproteota archaeon</name>
    <dbReference type="NCBI Taxonomy" id="2056631"/>
    <lineage>
        <taxon>Archaea</taxon>
        <taxon>Thermoproteota</taxon>
    </lineage>
</organism>
<evidence type="ECO:0000259" key="1">
    <source>
        <dbReference type="Pfam" id="PF01974"/>
    </source>
</evidence>
<name>A0A497ES69_9CREN</name>
<dbReference type="SUPFAM" id="SSF53032">
    <property type="entry name" value="tRNA-intron endonuclease catalytic domain-like"/>
    <property type="match status" value="1"/>
</dbReference>
<dbReference type="InterPro" id="IPR006677">
    <property type="entry name" value="tRNA_intron_Endonuc_cat-like"/>
</dbReference>
<dbReference type="PANTHER" id="PTHR21227:SF0">
    <property type="entry name" value="TRNA-SPLICING ENDONUCLEASE SUBUNIT SEN2"/>
    <property type="match status" value="1"/>
</dbReference>
<dbReference type="SUPFAM" id="SSF55267">
    <property type="entry name" value="tRNA-intron endonuclease N-terminal domain-like"/>
    <property type="match status" value="1"/>
</dbReference>
<sequence>MSQDIFKGKLKETKVIVEGVDAIKLWNYGYYGEFRNGILELSAFEALYLVNRGKLKVFNDCNEELNFSSLLNFFLKIDHNIWIKYLIYSDLRKRGYIVKPGFGTKISFRVYRRGAEIGKEPAKYLVYGIVEGKPIELSELSEMVKEARSTRKELILAIVDRQGEVTYYDVTCVRL</sequence>
<accession>A0A497ES69</accession>
<dbReference type="GO" id="GO:0006388">
    <property type="term" value="P:tRNA splicing, via endonucleolytic cleavage and ligation"/>
    <property type="evidence" value="ECO:0007669"/>
    <property type="project" value="InterPro"/>
</dbReference>
<dbReference type="InterPro" id="IPR036740">
    <property type="entry name" value="tRNA_intron_Endonuc_N_sf"/>
</dbReference>
<evidence type="ECO:0000259" key="2">
    <source>
        <dbReference type="Pfam" id="PF02778"/>
    </source>
</evidence>
<proteinExistence type="predicted"/>
<dbReference type="GO" id="GO:0000213">
    <property type="term" value="F:tRNA-intron lyase activity"/>
    <property type="evidence" value="ECO:0007669"/>
    <property type="project" value="UniProtKB-EC"/>
</dbReference>
<evidence type="ECO:0000313" key="4">
    <source>
        <dbReference type="Proteomes" id="UP000281962"/>
    </source>
</evidence>
<dbReference type="Proteomes" id="UP000281962">
    <property type="component" value="Unassembled WGS sequence"/>
</dbReference>
<dbReference type="Pfam" id="PF02778">
    <property type="entry name" value="tRNA_int_endo_N"/>
    <property type="match status" value="1"/>
</dbReference>
<reference evidence="3 4" key="1">
    <citation type="submission" date="2018-06" db="EMBL/GenBank/DDBJ databases">
        <title>Extensive metabolic versatility and redundancy in microbially diverse, dynamic hydrothermal sediments.</title>
        <authorList>
            <person name="Dombrowski N."/>
            <person name="Teske A."/>
            <person name="Baker B.J."/>
        </authorList>
    </citation>
    <scope>NUCLEOTIDE SEQUENCE [LARGE SCALE GENOMIC DNA]</scope>
    <source>
        <strain evidence="3">B30_G17</strain>
    </source>
</reference>
<gene>
    <name evidence="3" type="primary">endA</name>
    <name evidence="3" type="ORF">DRJ21_01870</name>
</gene>
<dbReference type="InterPro" id="IPR006678">
    <property type="entry name" value="tRNA_intron_Endonuc_N"/>
</dbReference>
<evidence type="ECO:0000313" key="3">
    <source>
        <dbReference type="EMBL" id="RLE50203.1"/>
    </source>
</evidence>